<proteinExistence type="predicted"/>
<keyword evidence="12" id="KW-0675">Receptor</keyword>
<dbReference type="InterPro" id="IPR002902">
    <property type="entry name" value="GNK2"/>
</dbReference>
<evidence type="ECO:0000256" key="9">
    <source>
        <dbReference type="ARBA" id="ARBA00022840"/>
    </source>
</evidence>
<gene>
    <name evidence="20" type="primary">LOC103324571</name>
</gene>
<evidence type="ECO:0000256" key="14">
    <source>
        <dbReference type="PROSITE-ProRule" id="PRU10141"/>
    </source>
</evidence>
<dbReference type="PROSITE" id="PS00108">
    <property type="entry name" value="PROTEIN_KINASE_ST"/>
    <property type="match status" value="1"/>
</dbReference>
<evidence type="ECO:0000256" key="7">
    <source>
        <dbReference type="ARBA" id="ARBA00022741"/>
    </source>
</evidence>
<name>A0ABM1LLQ2_PRUMU</name>
<dbReference type="PROSITE" id="PS50011">
    <property type="entry name" value="PROTEIN_KINASE_DOM"/>
    <property type="match status" value="1"/>
</dbReference>
<dbReference type="Gene3D" id="1.10.510.10">
    <property type="entry name" value="Transferase(Phosphotransferase) domain 1"/>
    <property type="match status" value="1"/>
</dbReference>
<keyword evidence="10 15" id="KW-1133">Transmembrane helix</keyword>
<keyword evidence="19" id="KW-1185">Reference proteome</keyword>
<evidence type="ECO:0000256" key="11">
    <source>
        <dbReference type="ARBA" id="ARBA00023136"/>
    </source>
</evidence>
<evidence type="ECO:0000256" key="13">
    <source>
        <dbReference type="ARBA" id="ARBA00023180"/>
    </source>
</evidence>
<keyword evidence="7 14" id="KW-0547">Nucleotide-binding</keyword>
<dbReference type="PROSITE" id="PS51473">
    <property type="entry name" value="GNK2"/>
    <property type="match status" value="2"/>
</dbReference>
<evidence type="ECO:0000256" key="1">
    <source>
        <dbReference type="ARBA" id="ARBA00004167"/>
    </source>
</evidence>
<feature type="domain" description="Gnk2-homologous" evidence="18">
    <location>
        <begin position="26"/>
        <end position="132"/>
    </location>
</feature>
<feature type="transmembrane region" description="Helical" evidence="15">
    <location>
        <begin position="297"/>
        <end position="317"/>
    </location>
</feature>
<keyword evidence="8" id="KW-0418">Kinase</keyword>
<feature type="binding site" evidence="14">
    <location>
        <position position="389"/>
    </location>
    <ligand>
        <name>ATP</name>
        <dbReference type="ChEBI" id="CHEBI:30616"/>
    </ligand>
</feature>
<keyword evidence="6" id="KW-0677">Repeat</keyword>
<dbReference type="Pfam" id="PF07714">
    <property type="entry name" value="PK_Tyr_Ser-Thr"/>
    <property type="match status" value="1"/>
</dbReference>
<evidence type="ECO:0000256" key="5">
    <source>
        <dbReference type="ARBA" id="ARBA00022729"/>
    </source>
</evidence>
<sequence>MPSFNLNVLMTLVLGLLSLSSLSEAEYRYHVCYNTTSFTPNSTYEFNLKLLLSSLTSNATRELGFYNTTAGSQDPNAAVYGSFLCRADLTSDACQDCVATAARETVQEYCPLRKVTIIWYDDCMLRYSNVSFFGNMDEAPRVYMWNRENITDNSNRLTEVLAATITAMVHTAANVPSGDKKFATGSFVVNFTASQELYTLMQCTPDLSSTACDRCLQGAIASLPACCNGKEGGIVLYPSCNVRYELYRFYTVVSATPQPLLRPPPPLLRPPPPPLILPTPPASVIRSQGRSRLSPSIFIAGSIAVSVVLVASGYFFVRRRSIRKKYNTAPNQKKGRNDYDTNSVESLQFDLETIETATNKFSESNKLGEGGFGVVFKGTLANGQEIAVKRLSKSSKQGVQEFKNEVALVAKLQHRNLVRLLGFCLEGEETILVYEYVPNKSLDYFLFESKQREQLDWSSRCMITGGIARGILYLHEDSRLRVIHRDLKASNILLDGNMNPKISDFGMARMFGVEDQTQGNTKRIVGTYGYMAPEYAMEGLYSVKSDVFSFGVLLLEIIAGRRNFLGFHPTNSAPTLIGYAWQIWNERKGLELMDPLLKNSCSPNEFLRYIHIGLLCVQEEANNRPTMSTVVLMLKSETTSLSGPEKPAFFTGRSTDHHDQVRAHDCSANGLTISNDLAR</sequence>
<feature type="domain" description="Protein kinase" evidence="17">
    <location>
        <begin position="361"/>
        <end position="649"/>
    </location>
</feature>
<dbReference type="Gene3D" id="3.30.430.20">
    <property type="entry name" value="Gnk2 domain, C-X8-C-X2-C motif"/>
    <property type="match status" value="2"/>
</dbReference>
<keyword evidence="11 15" id="KW-0472">Membrane</keyword>
<dbReference type="InterPro" id="IPR038408">
    <property type="entry name" value="GNK2_sf"/>
</dbReference>
<evidence type="ECO:0000256" key="8">
    <source>
        <dbReference type="ARBA" id="ARBA00022777"/>
    </source>
</evidence>
<dbReference type="GeneID" id="103324571"/>
<evidence type="ECO:0000256" key="6">
    <source>
        <dbReference type="ARBA" id="ARBA00022737"/>
    </source>
</evidence>
<organism evidence="19 20">
    <name type="scientific">Prunus mume</name>
    <name type="common">Japanese apricot</name>
    <name type="synonym">Armeniaca mume</name>
    <dbReference type="NCBI Taxonomy" id="102107"/>
    <lineage>
        <taxon>Eukaryota</taxon>
        <taxon>Viridiplantae</taxon>
        <taxon>Streptophyta</taxon>
        <taxon>Embryophyta</taxon>
        <taxon>Tracheophyta</taxon>
        <taxon>Spermatophyta</taxon>
        <taxon>Magnoliopsida</taxon>
        <taxon>eudicotyledons</taxon>
        <taxon>Gunneridae</taxon>
        <taxon>Pentapetalae</taxon>
        <taxon>rosids</taxon>
        <taxon>fabids</taxon>
        <taxon>Rosales</taxon>
        <taxon>Rosaceae</taxon>
        <taxon>Amygdaloideae</taxon>
        <taxon>Amygdaleae</taxon>
        <taxon>Prunus</taxon>
    </lineage>
</organism>
<dbReference type="PANTHER" id="PTHR27002">
    <property type="entry name" value="RECEPTOR-LIKE SERINE/THREONINE-PROTEIN KINASE SD1-8"/>
    <property type="match status" value="1"/>
</dbReference>
<keyword evidence="9 14" id="KW-0067">ATP-binding</keyword>
<evidence type="ECO:0000256" key="12">
    <source>
        <dbReference type="ARBA" id="ARBA00023170"/>
    </source>
</evidence>
<evidence type="ECO:0000256" key="16">
    <source>
        <dbReference type="SAM" id="SignalP"/>
    </source>
</evidence>
<evidence type="ECO:0000256" key="3">
    <source>
        <dbReference type="ARBA" id="ARBA00022679"/>
    </source>
</evidence>
<keyword evidence="4 15" id="KW-0812">Transmembrane</keyword>
<accession>A0ABM1LLQ2</accession>
<evidence type="ECO:0000259" key="18">
    <source>
        <dbReference type="PROSITE" id="PS51473"/>
    </source>
</evidence>
<dbReference type="Proteomes" id="UP000694861">
    <property type="component" value="Linkage group LG3"/>
</dbReference>
<evidence type="ECO:0000313" key="19">
    <source>
        <dbReference type="Proteomes" id="UP000694861"/>
    </source>
</evidence>
<dbReference type="Gene3D" id="3.30.200.20">
    <property type="entry name" value="Phosphorylase Kinase, domain 1"/>
    <property type="match status" value="1"/>
</dbReference>
<dbReference type="InterPro" id="IPR011009">
    <property type="entry name" value="Kinase-like_dom_sf"/>
</dbReference>
<evidence type="ECO:0000256" key="10">
    <source>
        <dbReference type="ARBA" id="ARBA00022989"/>
    </source>
</evidence>
<evidence type="ECO:0000256" key="4">
    <source>
        <dbReference type="ARBA" id="ARBA00022692"/>
    </source>
</evidence>
<dbReference type="InterPro" id="IPR001245">
    <property type="entry name" value="Ser-Thr/Tyr_kinase_cat_dom"/>
</dbReference>
<evidence type="ECO:0000313" key="20">
    <source>
        <dbReference type="RefSeq" id="XP_016648329.1"/>
    </source>
</evidence>
<dbReference type="SUPFAM" id="SSF56112">
    <property type="entry name" value="Protein kinase-like (PK-like)"/>
    <property type="match status" value="1"/>
</dbReference>
<keyword evidence="5 16" id="KW-0732">Signal</keyword>
<dbReference type="InterPro" id="IPR008271">
    <property type="entry name" value="Ser/Thr_kinase_AS"/>
</dbReference>
<feature type="chain" id="PRO_5046530455" evidence="16">
    <location>
        <begin position="26"/>
        <end position="679"/>
    </location>
</feature>
<dbReference type="PROSITE" id="PS00107">
    <property type="entry name" value="PROTEIN_KINASE_ATP"/>
    <property type="match status" value="1"/>
</dbReference>
<dbReference type="PANTHER" id="PTHR27002:SF1096">
    <property type="entry name" value="GNK2-HOMOLOGOUS DOMAIN-CONTAINING PROTEIN"/>
    <property type="match status" value="1"/>
</dbReference>
<evidence type="ECO:0000259" key="17">
    <source>
        <dbReference type="PROSITE" id="PS50011"/>
    </source>
</evidence>
<comment type="subcellular location">
    <subcellularLocation>
        <location evidence="1">Membrane</location>
        <topology evidence="1">Single-pass membrane protein</topology>
    </subcellularLocation>
</comment>
<keyword evidence="3" id="KW-0808">Transferase</keyword>
<dbReference type="RefSeq" id="XP_016648329.1">
    <property type="nucleotide sequence ID" value="XM_016792843.1"/>
</dbReference>
<keyword evidence="2" id="KW-0723">Serine/threonine-protein kinase</keyword>
<dbReference type="CDD" id="cd14066">
    <property type="entry name" value="STKc_IRAK"/>
    <property type="match status" value="1"/>
</dbReference>
<reference evidence="19" key="1">
    <citation type="journal article" date="2012" name="Nat. Commun.">
        <title>The genome of Prunus mume.</title>
        <authorList>
            <person name="Zhang Q."/>
            <person name="Chen W."/>
            <person name="Sun L."/>
            <person name="Zhao F."/>
            <person name="Huang B."/>
            <person name="Yang W."/>
            <person name="Tao Y."/>
            <person name="Wang J."/>
            <person name="Yuan Z."/>
            <person name="Fan G."/>
            <person name="Xing Z."/>
            <person name="Han C."/>
            <person name="Pan H."/>
            <person name="Zhong X."/>
            <person name="Shi W."/>
            <person name="Liang X."/>
            <person name="Du D."/>
            <person name="Sun F."/>
            <person name="Xu Z."/>
            <person name="Hao R."/>
            <person name="Lv T."/>
            <person name="Lv Y."/>
            <person name="Zheng Z."/>
            <person name="Sun M."/>
            <person name="Luo L."/>
            <person name="Cai M."/>
            <person name="Gao Y."/>
            <person name="Wang J."/>
            <person name="Yin Y."/>
            <person name="Xu X."/>
            <person name="Cheng T."/>
            <person name="Wang J."/>
        </authorList>
    </citation>
    <scope>NUCLEOTIDE SEQUENCE [LARGE SCALE GENOMIC DNA]</scope>
</reference>
<dbReference type="InterPro" id="IPR017441">
    <property type="entry name" value="Protein_kinase_ATP_BS"/>
</dbReference>
<dbReference type="InterPro" id="IPR000719">
    <property type="entry name" value="Prot_kinase_dom"/>
</dbReference>
<feature type="signal peptide" evidence="16">
    <location>
        <begin position="1"/>
        <end position="25"/>
    </location>
</feature>
<keyword evidence="13" id="KW-0325">Glycoprotein</keyword>
<evidence type="ECO:0000256" key="15">
    <source>
        <dbReference type="SAM" id="Phobius"/>
    </source>
</evidence>
<feature type="domain" description="Gnk2-homologous" evidence="18">
    <location>
        <begin position="138"/>
        <end position="249"/>
    </location>
</feature>
<dbReference type="Pfam" id="PF01657">
    <property type="entry name" value="Stress-antifung"/>
    <property type="match status" value="2"/>
</dbReference>
<dbReference type="CDD" id="cd23509">
    <property type="entry name" value="Gnk2-like"/>
    <property type="match status" value="2"/>
</dbReference>
<protein>
    <submittedName>
        <fullName evidence="20">Cysteine-rich receptor-like protein kinase 25</fullName>
    </submittedName>
</protein>
<evidence type="ECO:0000256" key="2">
    <source>
        <dbReference type="ARBA" id="ARBA00022527"/>
    </source>
</evidence>
<dbReference type="SMART" id="SM00220">
    <property type="entry name" value="S_TKc"/>
    <property type="match status" value="1"/>
</dbReference>
<reference evidence="20" key="2">
    <citation type="submission" date="2025-08" db="UniProtKB">
        <authorList>
            <consortium name="RefSeq"/>
        </authorList>
    </citation>
    <scope>IDENTIFICATION</scope>
</reference>